<keyword evidence="2" id="KW-0813">Transport</keyword>
<gene>
    <name evidence="9" type="ORF">ACFFIA_15135</name>
</gene>
<keyword evidence="6 8" id="KW-1133">Transmembrane helix</keyword>
<evidence type="ECO:0000256" key="6">
    <source>
        <dbReference type="ARBA" id="ARBA00022989"/>
    </source>
</evidence>
<proteinExistence type="predicted"/>
<evidence type="ECO:0000256" key="5">
    <source>
        <dbReference type="ARBA" id="ARBA00022692"/>
    </source>
</evidence>
<dbReference type="PANTHER" id="PTHR32196:SF21">
    <property type="entry name" value="ABC TRANSPORTER PERMEASE PROTEIN YPHD-RELATED"/>
    <property type="match status" value="1"/>
</dbReference>
<feature type="transmembrane region" description="Helical" evidence="8">
    <location>
        <begin position="171"/>
        <end position="192"/>
    </location>
</feature>
<dbReference type="EMBL" id="JBHLUH010000023">
    <property type="protein sequence ID" value="MFC0528994.1"/>
    <property type="molecule type" value="Genomic_DNA"/>
</dbReference>
<comment type="subcellular location">
    <subcellularLocation>
        <location evidence="1">Cell membrane</location>
        <topology evidence="1">Multi-pass membrane protein</topology>
    </subcellularLocation>
</comment>
<keyword evidence="5 8" id="KW-0812">Transmembrane</keyword>
<evidence type="ECO:0000313" key="9">
    <source>
        <dbReference type="EMBL" id="MFC0528994.1"/>
    </source>
</evidence>
<accession>A0ABV6M380</accession>
<dbReference type="Pfam" id="PF02653">
    <property type="entry name" value="BPD_transp_2"/>
    <property type="match status" value="1"/>
</dbReference>
<comment type="caution">
    <text evidence="9">The sequence shown here is derived from an EMBL/GenBank/DDBJ whole genome shotgun (WGS) entry which is preliminary data.</text>
</comment>
<evidence type="ECO:0000256" key="4">
    <source>
        <dbReference type="ARBA" id="ARBA00022519"/>
    </source>
</evidence>
<feature type="transmembrane region" description="Helical" evidence="8">
    <location>
        <begin position="60"/>
        <end position="91"/>
    </location>
</feature>
<keyword evidence="4" id="KW-0997">Cell inner membrane</keyword>
<keyword evidence="7 8" id="KW-0472">Membrane</keyword>
<evidence type="ECO:0000256" key="2">
    <source>
        <dbReference type="ARBA" id="ARBA00022448"/>
    </source>
</evidence>
<protein>
    <submittedName>
        <fullName evidence="9">ABC transporter permease</fullName>
    </submittedName>
</protein>
<dbReference type="RefSeq" id="WP_377251557.1">
    <property type="nucleotide sequence ID" value="NZ_JBHLUH010000023.1"/>
</dbReference>
<reference evidence="9 10" key="1">
    <citation type="submission" date="2024-09" db="EMBL/GenBank/DDBJ databases">
        <authorList>
            <person name="Sun Q."/>
            <person name="Mori K."/>
        </authorList>
    </citation>
    <scope>NUCLEOTIDE SEQUENCE [LARGE SCALE GENOMIC DNA]</scope>
    <source>
        <strain evidence="9 10">TBRC 3947</strain>
    </source>
</reference>
<dbReference type="CDD" id="cd06579">
    <property type="entry name" value="TM_PBP1_transp_AraH_like"/>
    <property type="match status" value="1"/>
</dbReference>
<evidence type="ECO:0000313" key="10">
    <source>
        <dbReference type="Proteomes" id="UP001589867"/>
    </source>
</evidence>
<evidence type="ECO:0000256" key="3">
    <source>
        <dbReference type="ARBA" id="ARBA00022475"/>
    </source>
</evidence>
<name>A0ABV6M380_9ACTN</name>
<feature type="transmembrane region" description="Helical" evidence="8">
    <location>
        <begin position="279"/>
        <end position="297"/>
    </location>
</feature>
<dbReference type="PANTHER" id="PTHR32196">
    <property type="entry name" value="ABC TRANSPORTER PERMEASE PROTEIN YPHD-RELATED-RELATED"/>
    <property type="match status" value="1"/>
</dbReference>
<keyword evidence="3" id="KW-1003">Cell membrane</keyword>
<keyword evidence="10" id="KW-1185">Reference proteome</keyword>
<evidence type="ECO:0000256" key="7">
    <source>
        <dbReference type="ARBA" id="ARBA00023136"/>
    </source>
</evidence>
<organism evidence="9 10">
    <name type="scientific">Phytohabitans kaempferiae</name>
    <dbReference type="NCBI Taxonomy" id="1620943"/>
    <lineage>
        <taxon>Bacteria</taxon>
        <taxon>Bacillati</taxon>
        <taxon>Actinomycetota</taxon>
        <taxon>Actinomycetes</taxon>
        <taxon>Micromonosporales</taxon>
        <taxon>Micromonosporaceae</taxon>
    </lineage>
</organism>
<feature type="transmembrane region" description="Helical" evidence="8">
    <location>
        <begin position="221"/>
        <end position="242"/>
    </location>
</feature>
<evidence type="ECO:0000256" key="8">
    <source>
        <dbReference type="SAM" id="Phobius"/>
    </source>
</evidence>
<dbReference type="InterPro" id="IPR001851">
    <property type="entry name" value="ABC_transp_permease"/>
</dbReference>
<sequence length="324" mass="33175">MRILRPAPLPEKSRATAVKNFVGAYGLPIVFLLVVVYLSISAENFLTVTNLVNVVRQSSMVGFLALGLTFVMITAGIDLSVGSIVGLSGVVAATMAPGDGAAFLLPILLGLAIGALVGAINASLIIFGGILPFLATLAVMAAVRSGSLIFTDGQPVAGLSERFQALGTGEIASIPVPVILFLACALIADFILSRTRFGRHVYAVGGNQESAQKVGISVRAVLARVYIIAGVLAAIGGVVLTARVNGADPLAGTGYELQAIAAVVIGGTSLFGGIGTIRGTVLGVLLVGVVMNGLNLLNVSSYYQQAIQGLILVVAVLLNRWKPL</sequence>
<feature type="transmembrane region" description="Helical" evidence="8">
    <location>
        <begin position="254"/>
        <end position="272"/>
    </location>
</feature>
<evidence type="ECO:0000256" key="1">
    <source>
        <dbReference type="ARBA" id="ARBA00004651"/>
    </source>
</evidence>
<feature type="transmembrane region" description="Helical" evidence="8">
    <location>
        <begin position="103"/>
        <end position="131"/>
    </location>
</feature>
<dbReference type="Proteomes" id="UP001589867">
    <property type="component" value="Unassembled WGS sequence"/>
</dbReference>
<feature type="transmembrane region" description="Helical" evidence="8">
    <location>
        <begin position="21"/>
        <end position="40"/>
    </location>
</feature>